<dbReference type="PANTHER" id="PTHR42932">
    <property type="entry name" value="GENERAL STRESS PROTEIN 20U"/>
    <property type="match status" value="1"/>
</dbReference>
<dbReference type="GO" id="GO:0016722">
    <property type="term" value="F:oxidoreductase activity, acting on metal ions"/>
    <property type="evidence" value="ECO:0007669"/>
    <property type="project" value="InterPro"/>
</dbReference>
<comment type="similarity">
    <text evidence="1 2">Belongs to the Dps family.</text>
</comment>
<dbReference type="CDD" id="cd01043">
    <property type="entry name" value="DPS"/>
    <property type="match status" value="1"/>
</dbReference>
<sequence length="159" mass="18145">MSLNSLGLNKAQVEKEIASLNILLSNYQTYYQNLRGVHWNIKGKRFFELHIKFEELYNAAQEQVDQIAERILTLGGVPFNTLASYVKHATIPVGENVTDDDKAVRLITDSIVALLPLERELLTFSDEINDEGTNTLISNFIVEQEKNLWMLKSYLNEAI</sequence>
<dbReference type="OrthoDB" id="9797023at2"/>
<evidence type="ECO:0000256" key="2">
    <source>
        <dbReference type="RuleBase" id="RU003875"/>
    </source>
</evidence>
<dbReference type="Gene3D" id="1.20.1260.10">
    <property type="match status" value="1"/>
</dbReference>
<evidence type="ECO:0000259" key="3">
    <source>
        <dbReference type="Pfam" id="PF00210"/>
    </source>
</evidence>
<dbReference type="PANTHER" id="PTHR42932:SF1">
    <property type="entry name" value="GENERAL STRESS PROTEIN 20U"/>
    <property type="match status" value="1"/>
</dbReference>
<name>A0A1H2YI63_9FLAO</name>
<dbReference type="InterPro" id="IPR012347">
    <property type="entry name" value="Ferritin-like"/>
</dbReference>
<reference evidence="4 5" key="1">
    <citation type="submission" date="2016-10" db="EMBL/GenBank/DDBJ databases">
        <authorList>
            <person name="Varghese N."/>
            <person name="Submissions S."/>
        </authorList>
    </citation>
    <scope>NUCLEOTIDE SEQUENCE [LARGE SCALE GENOMIC DNA]</scope>
    <source>
        <strain evidence="4 5">DSM 11449</strain>
    </source>
</reference>
<dbReference type="GO" id="GO:0008199">
    <property type="term" value="F:ferric iron binding"/>
    <property type="evidence" value="ECO:0007669"/>
    <property type="project" value="InterPro"/>
</dbReference>
<dbReference type="SUPFAM" id="SSF47240">
    <property type="entry name" value="Ferritin-like"/>
    <property type="match status" value="1"/>
</dbReference>
<dbReference type="InterPro" id="IPR009078">
    <property type="entry name" value="Ferritin-like_SF"/>
</dbReference>
<dbReference type="InterPro" id="IPR023188">
    <property type="entry name" value="DPS_DNA-bd_CS"/>
</dbReference>
<evidence type="ECO:0000313" key="4">
    <source>
        <dbReference type="EMBL" id="SDX04498.1"/>
    </source>
</evidence>
<dbReference type="GeneID" id="85017101"/>
<protein>
    <submittedName>
        <fullName evidence="4">Starvation-inducible DNA-binding protein</fullName>
    </submittedName>
</protein>
<dbReference type="PIRSF" id="PIRSF005900">
    <property type="entry name" value="Dps"/>
    <property type="match status" value="1"/>
</dbReference>
<feature type="domain" description="Ferritin/DPS" evidence="3">
    <location>
        <begin position="17"/>
        <end position="157"/>
    </location>
</feature>
<dbReference type="Proteomes" id="UP000182771">
    <property type="component" value="Unassembled WGS sequence"/>
</dbReference>
<dbReference type="EMBL" id="FNND01000007">
    <property type="protein sequence ID" value="SDX04498.1"/>
    <property type="molecule type" value="Genomic_DNA"/>
</dbReference>
<keyword evidence="5" id="KW-1185">Reference proteome</keyword>
<proteinExistence type="inferred from homology"/>
<dbReference type="AlphaFoldDB" id="A0A1H2YI63"/>
<keyword evidence="4" id="KW-0238">DNA-binding</keyword>
<accession>A0A1H2YI63</accession>
<comment type="caution">
    <text evidence="4">The sequence shown here is derived from an EMBL/GenBank/DDBJ whole genome shotgun (WGS) entry which is preliminary data.</text>
</comment>
<dbReference type="InterPro" id="IPR008331">
    <property type="entry name" value="Ferritin_DPS_dom"/>
</dbReference>
<evidence type="ECO:0000313" key="5">
    <source>
        <dbReference type="Proteomes" id="UP000182771"/>
    </source>
</evidence>
<dbReference type="PROSITE" id="PS00819">
    <property type="entry name" value="DPS_2"/>
    <property type="match status" value="1"/>
</dbReference>
<dbReference type="PROSITE" id="PS00818">
    <property type="entry name" value="DPS_1"/>
    <property type="match status" value="1"/>
</dbReference>
<evidence type="ECO:0000256" key="1">
    <source>
        <dbReference type="ARBA" id="ARBA00009497"/>
    </source>
</evidence>
<dbReference type="InterPro" id="IPR002177">
    <property type="entry name" value="DPS_DNA-bd"/>
</dbReference>
<dbReference type="RefSeq" id="WP_016421046.1">
    <property type="nucleotide sequence ID" value="NZ_FNND01000007.1"/>
</dbReference>
<dbReference type="PRINTS" id="PR01346">
    <property type="entry name" value="HELNAPAPROT"/>
</dbReference>
<dbReference type="Pfam" id="PF00210">
    <property type="entry name" value="Ferritin"/>
    <property type="match status" value="1"/>
</dbReference>
<dbReference type="GO" id="GO:0003677">
    <property type="term" value="F:DNA binding"/>
    <property type="evidence" value="ECO:0007669"/>
    <property type="project" value="UniProtKB-KW"/>
</dbReference>
<organism evidence="4 5">
    <name type="scientific">Capnocytophaga granulosa</name>
    <dbReference type="NCBI Taxonomy" id="45242"/>
    <lineage>
        <taxon>Bacteria</taxon>
        <taxon>Pseudomonadati</taxon>
        <taxon>Bacteroidota</taxon>
        <taxon>Flavobacteriia</taxon>
        <taxon>Flavobacteriales</taxon>
        <taxon>Flavobacteriaceae</taxon>
        <taxon>Capnocytophaga</taxon>
    </lineage>
</organism>
<gene>
    <name evidence="4" type="ORF">SAMN05444420_10744</name>
</gene>